<dbReference type="RefSeq" id="WP_357785961.1">
    <property type="nucleotide sequence ID" value="NZ_JBFAKC010000009.1"/>
</dbReference>
<dbReference type="PANTHER" id="PTHR30055:SF234">
    <property type="entry name" value="HTH-TYPE TRANSCRIPTIONAL REGULATOR BETI"/>
    <property type="match status" value="1"/>
</dbReference>
<protein>
    <submittedName>
        <fullName evidence="6">Helix-turn-helix domain-containing protein</fullName>
    </submittedName>
</protein>
<feature type="DNA-binding region" description="H-T-H motif" evidence="4">
    <location>
        <begin position="34"/>
        <end position="53"/>
    </location>
</feature>
<feature type="domain" description="HTH tetR-type" evidence="5">
    <location>
        <begin position="11"/>
        <end position="71"/>
    </location>
</feature>
<keyword evidence="1" id="KW-0805">Transcription regulation</keyword>
<dbReference type="PROSITE" id="PS50977">
    <property type="entry name" value="HTH_TETR_2"/>
    <property type="match status" value="1"/>
</dbReference>
<evidence type="ECO:0000256" key="4">
    <source>
        <dbReference type="PROSITE-ProRule" id="PRU00335"/>
    </source>
</evidence>
<dbReference type="InterPro" id="IPR009057">
    <property type="entry name" value="Homeodomain-like_sf"/>
</dbReference>
<evidence type="ECO:0000313" key="7">
    <source>
        <dbReference type="Proteomes" id="UP001551695"/>
    </source>
</evidence>
<accession>A0ABV3FXP2</accession>
<dbReference type="EMBL" id="JBFAKC010000009">
    <property type="protein sequence ID" value="MEV0710199.1"/>
    <property type="molecule type" value="Genomic_DNA"/>
</dbReference>
<evidence type="ECO:0000313" key="6">
    <source>
        <dbReference type="EMBL" id="MEV0710199.1"/>
    </source>
</evidence>
<dbReference type="Proteomes" id="UP001551695">
    <property type="component" value="Unassembled WGS sequence"/>
</dbReference>
<reference evidence="6 7" key="1">
    <citation type="submission" date="2024-06" db="EMBL/GenBank/DDBJ databases">
        <title>The Natural Products Discovery Center: Release of the First 8490 Sequenced Strains for Exploring Actinobacteria Biosynthetic Diversity.</title>
        <authorList>
            <person name="Kalkreuter E."/>
            <person name="Kautsar S.A."/>
            <person name="Yang D."/>
            <person name="Bader C.D."/>
            <person name="Teijaro C.N."/>
            <person name="Fluegel L."/>
            <person name="Davis C.M."/>
            <person name="Simpson J.R."/>
            <person name="Lauterbach L."/>
            <person name="Steele A.D."/>
            <person name="Gui C."/>
            <person name="Meng S."/>
            <person name="Li G."/>
            <person name="Viehrig K."/>
            <person name="Ye F."/>
            <person name="Su P."/>
            <person name="Kiefer A.F."/>
            <person name="Nichols A."/>
            <person name="Cepeda A.J."/>
            <person name="Yan W."/>
            <person name="Fan B."/>
            <person name="Jiang Y."/>
            <person name="Adhikari A."/>
            <person name="Zheng C.-J."/>
            <person name="Schuster L."/>
            <person name="Cowan T.M."/>
            <person name="Smanski M.J."/>
            <person name="Chevrette M.G."/>
            <person name="De Carvalho L.P.S."/>
            <person name="Shen B."/>
        </authorList>
    </citation>
    <scope>NUCLEOTIDE SEQUENCE [LARGE SCALE GENOMIC DNA]</scope>
    <source>
        <strain evidence="6 7">NPDC050403</strain>
    </source>
</reference>
<dbReference type="InterPro" id="IPR050109">
    <property type="entry name" value="HTH-type_TetR-like_transc_reg"/>
</dbReference>
<comment type="caution">
    <text evidence="6">The sequence shown here is derived from an EMBL/GenBank/DDBJ whole genome shotgun (WGS) entry which is preliminary data.</text>
</comment>
<evidence type="ECO:0000259" key="5">
    <source>
        <dbReference type="PROSITE" id="PS50977"/>
    </source>
</evidence>
<keyword evidence="3" id="KW-0804">Transcription</keyword>
<dbReference type="Pfam" id="PF00440">
    <property type="entry name" value="TetR_N"/>
    <property type="match status" value="1"/>
</dbReference>
<dbReference type="PRINTS" id="PR00455">
    <property type="entry name" value="HTHTETR"/>
</dbReference>
<evidence type="ECO:0000256" key="1">
    <source>
        <dbReference type="ARBA" id="ARBA00023015"/>
    </source>
</evidence>
<gene>
    <name evidence="6" type="ORF">AB0I48_21765</name>
</gene>
<dbReference type="Gene3D" id="1.10.357.10">
    <property type="entry name" value="Tetracycline Repressor, domain 2"/>
    <property type="match status" value="1"/>
</dbReference>
<evidence type="ECO:0000256" key="3">
    <source>
        <dbReference type="ARBA" id="ARBA00023163"/>
    </source>
</evidence>
<keyword evidence="2 4" id="KW-0238">DNA-binding</keyword>
<proteinExistence type="predicted"/>
<dbReference type="PANTHER" id="PTHR30055">
    <property type="entry name" value="HTH-TYPE TRANSCRIPTIONAL REGULATOR RUTR"/>
    <property type="match status" value="1"/>
</dbReference>
<sequence>MPANKRPRDRQEKRDEIVTAARRLYVDAGYDATSMSCLAAEAGVAANTVYWYFADKDDVLIAVLDTLVEEALLDLPNAPTGLAGRLLWLIDRLSNVSTLVSTVHARTTVSESIDAWHHRFHTTGEAMLRAEIHRPGLTPTELDAAVRLCVFTIEGLLTHPHDESEKRAICETLQKSLC</sequence>
<organism evidence="6 7">
    <name type="scientific">Nocardia aurea</name>
    <dbReference type="NCBI Taxonomy" id="2144174"/>
    <lineage>
        <taxon>Bacteria</taxon>
        <taxon>Bacillati</taxon>
        <taxon>Actinomycetota</taxon>
        <taxon>Actinomycetes</taxon>
        <taxon>Mycobacteriales</taxon>
        <taxon>Nocardiaceae</taxon>
        <taxon>Nocardia</taxon>
    </lineage>
</organism>
<name>A0ABV3FXP2_9NOCA</name>
<dbReference type="SUPFAM" id="SSF46689">
    <property type="entry name" value="Homeodomain-like"/>
    <property type="match status" value="1"/>
</dbReference>
<keyword evidence="7" id="KW-1185">Reference proteome</keyword>
<dbReference type="InterPro" id="IPR001647">
    <property type="entry name" value="HTH_TetR"/>
</dbReference>
<evidence type="ECO:0000256" key="2">
    <source>
        <dbReference type="ARBA" id="ARBA00023125"/>
    </source>
</evidence>